<dbReference type="EMBL" id="CP002159">
    <property type="protein sequence ID" value="ADL56021.1"/>
    <property type="molecule type" value="Genomic_DNA"/>
</dbReference>
<dbReference type="OrthoDB" id="8928345at2"/>
<dbReference type="Proteomes" id="UP000001235">
    <property type="component" value="Chromosome"/>
</dbReference>
<name>D9SHT1_GALCS</name>
<sequence precursor="true">MKKLARKFRYALIAGAIALALPAHASACDCQDQHARSKQPGAITTHNEMRLLMPQGMPHFPPGAMMAQPPFPPDGKLIPPFLRDLDLTEAQQDKIFELLHNQEPILRERHKAVRKATEEFNRLTASDHYTPSELQTLADKLASVFADTLVQHAVMEVKILTLLTTEQRKQADEMRARFRAPPYP</sequence>
<keyword evidence="3" id="KW-1185">Reference proteome</keyword>
<dbReference type="GO" id="GO:0042597">
    <property type="term" value="C:periplasmic space"/>
    <property type="evidence" value="ECO:0007669"/>
    <property type="project" value="InterPro"/>
</dbReference>
<keyword evidence="1" id="KW-0732">Signal</keyword>
<organism evidence="2 3">
    <name type="scientific">Gallionella capsiferriformans (strain ES-2)</name>
    <name type="common">Gallionella ferruginea capsiferriformans (strain ES-2)</name>
    <dbReference type="NCBI Taxonomy" id="395494"/>
    <lineage>
        <taxon>Bacteria</taxon>
        <taxon>Pseudomonadati</taxon>
        <taxon>Pseudomonadota</taxon>
        <taxon>Betaproteobacteria</taxon>
        <taxon>Nitrosomonadales</taxon>
        <taxon>Gallionellaceae</taxon>
        <taxon>Gallionella</taxon>
    </lineage>
</organism>
<accession>D9SHT1</accession>
<dbReference type="RefSeq" id="WP_013293953.1">
    <property type="nucleotide sequence ID" value="NC_014394.1"/>
</dbReference>
<feature type="chain" id="PRO_5003128092" description="Periplasmic heavy metal sensor" evidence="1">
    <location>
        <begin position="26"/>
        <end position="184"/>
    </location>
</feature>
<protein>
    <recommendedName>
        <fullName evidence="4">Periplasmic heavy metal sensor</fullName>
    </recommendedName>
</protein>
<evidence type="ECO:0000313" key="3">
    <source>
        <dbReference type="Proteomes" id="UP000001235"/>
    </source>
</evidence>
<evidence type="ECO:0000256" key="1">
    <source>
        <dbReference type="SAM" id="SignalP"/>
    </source>
</evidence>
<dbReference type="InterPro" id="IPR012899">
    <property type="entry name" value="LTXXQ"/>
</dbReference>
<dbReference type="eggNOG" id="COG3678">
    <property type="taxonomic scope" value="Bacteria"/>
</dbReference>
<reference evidence="2 3" key="1">
    <citation type="submission" date="2010-08" db="EMBL/GenBank/DDBJ databases">
        <title>Complete sequence of Gallionella capsiferriformans ES-2.</title>
        <authorList>
            <consortium name="US DOE Joint Genome Institute"/>
            <person name="Lucas S."/>
            <person name="Copeland A."/>
            <person name="Lapidus A."/>
            <person name="Cheng J.-F."/>
            <person name="Bruce D."/>
            <person name="Goodwin L."/>
            <person name="Pitluck S."/>
            <person name="Chertkov O."/>
            <person name="Davenport K.W."/>
            <person name="Detter J.C."/>
            <person name="Han C."/>
            <person name="Tapia R."/>
            <person name="Land M."/>
            <person name="Hauser L."/>
            <person name="Chang Y.-J."/>
            <person name="Jeffries C."/>
            <person name="Kyrpides N."/>
            <person name="Ivanova N."/>
            <person name="Mikhailova N."/>
            <person name="Shelobolina E.S."/>
            <person name="Picardal F."/>
            <person name="Roden E."/>
            <person name="Emerson D."/>
            <person name="Woyke T."/>
        </authorList>
    </citation>
    <scope>NUCLEOTIDE SEQUENCE [LARGE SCALE GENOMIC DNA]</scope>
    <source>
        <strain evidence="2 3">ES-2</strain>
    </source>
</reference>
<dbReference type="HOGENOM" id="CLU_1466205_0_0_4"/>
<feature type="signal peptide" evidence="1">
    <location>
        <begin position="1"/>
        <end position="25"/>
    </location>
</feature>
<gene>
    <name evidence="2" type="ordered locus">Galf_2015</name>
</gene>
<evidence type="ECO:0000313" key="2">
    <source>
        <dbReference type="EMBL" id="ADL56021.1"/>
    </source>
</evidence>
<dbReference type="STRING" id="395494.Galf_2015"/>
<dbReference type="CDD" id="cd09916">
    <property type="entry name" value="CpxP_like"/>
    <property type="match status" value="1"/>
</dbReference>
<dbReference type="Gene3D" id="1.20.120.1490">
    <property type="match status" value="1"/>
</dbReference>
<dbReference type="AlphaFoldDB" id="D9SHT1"/>
<dbReference type="KEGG" id="gca:Galf_2015"/>
<proteinExistence type="predicted"/>
<evidence type="ECO:0008006" key="4">
    <source>
        <dbReference type="Google" id="ProtNLM"/>
    </source>
</evidence>